<organism evidence="2 3">
    <name type="scientific">Blattamonas nauphoetae</name>
    <dbReference type="NCBI Taxonomy" id="2049346"/>
    <lineage>
        <taxon>Eukaryota</taxon>
        <taxon>Metamonada</taxon>
        <taxon>Preaxostyla</taxon>
        <taxon>Oxymonadida</taxon>
        <taxon>Blattamonas</taxon>
    </lineage>
</organism>
<feature type="region of interest" description="Disordered" evidence="1">
    <location>
        <begin position="1"/>
        <end position="379"/>
    </location>
</feature>
<evidence type="ECO:0000256" key="1">
    <source>
        <dbReference type="SAM" id="MobiDB-lite"/>
    </source>
</evidence>
<proteinExistence type="predicted"/>
<reference evidence="2 3" key="1">
    <citation type="journal article" date="2022" name="bioRxiv">
        <title>Genomics of Preaxostyla Flagellates Illuminates Evolutionary Transitions and the Path Towards Mitochondrial Loss.</title>
        <authorList>
            <person name="Novak L.V.F."/>
            <person name="Treitli S.C."/>
            <person name="Pyrih J."/>
            <person name="Halakuc P."/>
            <person name="Pipaliya S.V."/>
            <person name="Vacek V."/>
            <person name="Brzon O."/>
            <person name="Soukal P."/>
            <person name="Eme L."/>
            <person name="Dacks J.B."/>
            <person name="Karnkowska A."/>
            <person name="Elias M."/>
            <person name="Hampl V."/>
        </authorList>
    </citation>
    <scope>NUCLEOTIDE SEQUENCE [LARGE SCALE GENOMIC DNA]</scope>
    <source>
        <strain evidence="2">NAU3</strain>
        <tissue evidence="2">Gut</tissue>
    </source>
</reference>
<name>A0ABQ9YAS9_9EUKA</name>
<keyword evidence="3" id="KW-1185">Reference proteome</keyword>
<evidence type="ECO:0000313" key="2">
    <source>
        <dbReference type="EMBL" id="KAK2960809.1"/>
    </source>
</evidence>
<feature type="compositionally biased region" description="Basic and acidic residues" evidence="1">
    <location>
        <begin position="341"/>
        <end position="351"/>
    </location>
</feature>
<feature type="compositionally biased region" description="Basic and acidic residues" evidence="1">
    <location>
        <begin position="239"/>
        <end position="248"/>
    </location>
</feature>
<feature type="compositionally biased region" description="Basic and acidic residues" evidence="1">
    <location>
        <begin position="155"/>
        <end position="168"/>
    </location>
</feature>
<comment type="caution">
    <text evidence="2">The sequence shown here is derived from an EMBL/GenBank/DDBJ whole genome shotgun (WGS) entry which is preliminary data.</text>
</comment>
<feature type="compositionally biased region" description="Basic and acidic residues" evidence="1">
    <location>
        <begin position="437"/>
        <end position="454"/>
    </location>
</feature>
<feature type="compositionally biased region" description="Basic residues" evidence="1">
    <location>
        <begin position="131"/>
        <end position="140"/>
    </location>
</feature>
<dbReference type="EMBL" id="JARBJD010000020">
    <property type="protein sequence ID" value="KAK2960809.1"/>
    <property type="molecule type" value="Genomic_DNA"/>
</dbReference>
<feature type="compositionally biased region" description="Basic residues" evidence="1">
    <location>
        <begin position="1"/>
        <end position="17"/>
    </location>
</feature>
<gene>
    <name evidence="2" type="ORF">BLNAU_4206</name>
</gene>
<accession>A0ABQ9YAS9</accession>
<feature type="compositionally biased region" description="Basic and acidic residues" evidence="1">
    <location>
        <begin position="186"/>
        <end position="219"/>
    </location>
</feature>
<sequence length="608" mass="66081">MPPKKRAAPKSIKKHPHGAAQADKLPTTDDIDTKTESPSQSSLLPDQSAPVDVHDPVSESADDSEMFPPSEEILDNLHLSSDDQDFLQSDDDDVGFPVKILTPIQPIRRAPMNPVFTDSSPDKKEPPPPTKPKKGIKGKAKSSAIKNVKSAAVEAPDKEISQKLKDEEISLPPTTKESNDGDISDLDLKKVKREEDGGKVEKEAQKTAVDKERAEKQGKSVDSLNLPPKDDDASLFGSENEKEIRDDVSSIFGSESEKEPIDEDSESDIFAGESSLTDNSESDEEDADNTHKTKEEHEQNRTRRMSAQKVSQLLLRGRQGVAALGRRRSSKQQAASMAIKPEQKNKKEEKGVGSTDATTDVSRGAEGREGLRVLSRERKQVDMSDFSVTMPLLVRVVHRRKKGKKRKGVEKEPIVVKKVGRKRGIVERPPRTVMTRQAKENQERAEEGEKKTEGEESDGSEMDTQRREKRQTRMAEILEVEREGGPAPTEREGKKKKKGRKVGGGVGVGGNVGSALSSSGMAFPSYSSFILSPAKTTHGGLGQSGAQIGNVGSGLGNSGSMGQAPLLPSTTNLTSHHSLPLHSPDPHLASVKGMMRTHPSLQGAQMLL</sequence>
<feature type="region of interest" description="Disordered" evidence="1">
    <location>
        <begin position="420"/>
        <end position="503"/>
    </location>
</feature>
<feature type="compositionally biased region" description="Basic and acidic residues" evidence="1">
    <location>
        <begin position="479"/>
        <end position="493"/>
    </location>
</feature>
<feature type="compositionally biased region" description="Low complexity" evidence="1">
    <location>
        <begin position="37"/>
        <end position="48"/>
    </location>
</feature>
<feature type="compositionally biased region" description="Low complexity" evidence="1">
    <location>
        <begin position="560"/>
        <end position="582"/>
    </location>
</feature>
<feature type="compositionally biased region" description="Basic and acidic residues" evidence="1">
    <location>
        <begin position="288"/>
        <end position="301"/>
    </location>
</feature>
<feature type="region of interest" description="Disordered" evidence="1">
    <location>
        <begin position="554"/>
        <end position="582"/>
    </location>
</feature>
<feature type="compositionally biased region" description="Acidic residues" evidence="1">
    <location>
        <begin position="82"/>
        <end position="94"/>
    </location>
</feature>
<dbReference type="Proteomes" id="UP001281761">
    <property type="component" value="Unassembled WGS sequence"/>
</dbReference>
<feature type="compositionally biased region" description="Basic and acidic residues" evidence="1">
    <location>
        <begin position="363"/>
        <end position="379"/>
    </location>
</feature>
<protein>
    <submittedName>
        <fullName evidence="2">Uncharacterized protein</fullName>
    </submittedName>
</protein>
<evidence type="ECO:0000313" key="3">
    <source>
        <dbReference type="Proteomes" id="UP001281761"/>
    </source>
</evidence>